<evidence type="ECO:0000313" key="5">
    <source>
        <dbReference type="Proteomes" id="UP001162734"/>
    </source>
</evidence>
<dbReference type="SMART" id="SM00116">
    <property type="entry name" value="CBS"/>
    <property type="match status" value="2"/>
</dbReference>
<dbReference type="PROSITE" id="PS51371">
    <property type="entry name" value="CBS"/>
    <property type="match status" value="2"/>
</dbReference>
<dbReference type="SUPFAM" id="SSF54631">
    <property type="entry name" value="CBS-domain pair"/>
    <property type="match status" value="1"/>
</dbReference>
<feature type="domain" description="CBS" evidence="3">
    <location>
        <begin position="7"/>
        <end position="64"/>
    </location>
</feature>
<evidence type="ECO:0000256" key="2">
    <source>
        <dbReference type="PROSITE-ProRule" id="PRU00703"/>
    </source>
</evidence>
<keyword evidence="1 2" id="KW-0129">CBS domain</keyword>
<keyword evidence="5" id="KW-1185">Reference proteome</keyword>
<reference evidence="5" key="1">
    <citation type="journal article" date="2022" name="Int. J. Syst. Evol. Microbiol.">
        <title>Anaeromyxobacter oryzae sp. nov., Anaeromyxobacter diazotrophicus sp. nov. and Anaeromyxobacter paludicola sp. nov., isolated from paddy soils.</title>
        <authorList>
            <person name="Itoh H."/>
            <person name="Xu Z."/>
            <person name="Mise K."/>
            <person name="Masuda Y."/>
            <person name="Ushijima N."/>
            <person name="Hayakawa C."/>
            <person name="Shiratori Y."/>
            <person name="Senoo K."/>
        </authorList>
    </citation>
    <scope>NUCLEOTIDE SEQUENCE [LARGE SCALE GENOMIC DNA]</scope>
    <source>
        <strain evidence="5">Red630</strain>
    </source>
</reference>
<dbReference type="PANTHER" id="PTHR43080:SF2">
    <property type="entry name" value="CBS DOMAIN-CONTAINING PROTEIN"/>
    <property type="match status" value="1"/>
</dbReference>
<dbReference type="Pfam" id="PF00571">
    <property type="entry name" value="CBS"/>
    <property type="match status" value="2"/>
</dbReference>
<dbReference type="Gene3D" id="3.10.580.10">
    <property type="entry name" value="CBS-domain"/>
    <property type="match status" value="1"/>
</dbReference>
<dbReference type="RefSeq" id="WP_248342555.1">
    <property type="nucleotide sequence ID" value="NZ_AP025592.1"/>
</dbReference>
<feature type="domain" description="CBS" evidence="3">
    <location>
        <begin position="73"/>
        <end position="131"/>
    </location>
</feature>
<evidence type="ECO:0000313" key="4">
    <source>
        <dbReference type="EMBL" id="BDG10162.1"/>
    </source>
</evidence>
<dbReference type="Proteomes" id="UP001162734">
    <property type="component" value="Chromosome"/>
</dbReference>
<dbReference type="EMBL" id="AP025592">
    <property type="protein sequence ID" value="BDG10162.1"/>
    <property type="molecule type" value="Genomic_DNA"/>
</dbReference>
<organism evidence="4 5">
    <name type="scientific">Anaeromyxobacter paludicola</name>
    <dbReference type="NCBI Taxonomy" id="2918171"/>
    <lineage>
        <taxon>Bacteria</taxon>
        <taxon>Pseudomonadati</taxon>
        <taxon>Myxococcota</taxon>
        <taxon>Myxococcia</taxon>
        <taxon>Myxococcales</taxon>
        <taxon>Cystobacterineae</taxon>
        <taxon>Anaeromyxobacteraceae</taxon>
        <taxon>Anaeromyxobacter</taxon>
    </lineage>
</organism>
<proteinExistence type="predicted"/>
<evidence type="ECO:0000256" key="1">
    <source>
        <dbReference type="ARBA" id="ARBA00023122"/>
    </source>
</evidence>
<dbReference type="InterPro" id="IPR000644">
    <property type="entry name" value="CBS_dom"/>
</dbReference>
<dbReference type="InterPro" id="IPR046342">
    <property type="entry name" value="CBS_dom_sf"/>
</dbReference>
<gene>
    <name evidence="4" type="ORF">AMPC_32750</name>
</gene>
<sequence length="153" mass="16472">MLVQEAMTRQVFACREDEPLSAAAQVMWDRDVGAVPVLGRDGRLAGIVTDRDLCMAAYFAGKALDAVPIETAMCRKVFTAAPDQTIDSAEETMRHSQVRRLPVLDAGGALVGILTLSDLARATAARRAREEETEVAVTLAAIAQPRDLVSLPH</sequence>
<protein>
    <submittedName>
        <fullName evidence="4">CBS domain-containing protein</fullName>
    </submittedName>
</protein>
<dbReference type="PANTHER" id="PTHR43080">
    <property type="entry name" value="CBS DOMAIN-CONTAINING PROTEIN CBSX3, MITOCHONDRIAL"/>
    <property type="match status" value="1"/>
</dbReference>
<evidence type="ECO:0000259" key="3">
    <source>
        <dbReference type="PROSITE" id="PS51371"/>
    </source>
</evidence>
<accession>A0ABM7XE39</accession>
<dbReference type="InterPro" id="IPR051257">
    <property type="entry name" value="Diverse_CBS-Domain"/>
</dbReference>
<name>A0ABM7XE39_9BACT</name>